<dbReference type="Proteomes" id="UP000215223">
    <property type="component" value="Unassembled WGS sequence"/>
</dbReference>
<organism evidence="1 2">
    <name type="scientific">Amycolatopsis thailandensis</name>
    <dbReference type="NCBI Taxonomy" id="589330"/>
    <lineage>
        <taxon>Bacteria</taxon>
        <taxon>Bacillati</taxon>
        <taxon>Actinomycetota</taxon>
        <taxon>Actinomycetes</taxon>
        <taxon>Pseudonocardiales</taxon>
        <taxon>Pseudonocardiaceae</taxon>
        <taxon>Amycolatopsis</taxon>
    </lineage>
</organism>
<keyword evidence="2" id="KW-1185">Reference proteome</keyword>
<protein>
    <submittedName>
        <fullName evidence="1">Uncharacterized protein</fullName>
    </submittedName>
</protein>
<feature type="non-terminal residue" evidence="1">
    <location>
        <position position="1"/>
    </location>
</feature>
<dbReference type="RefSeq" id="WP_167406385.1">
    <property type="nucleotide sequence ID" value="NZ_NMQT01000135.1"/>
</dbReference>
<accession>A0A229RLM9</accession>
<reference evidence="1 2" key="1">
    <citation type="submission" date="2017-07" db="EMBL/GenBank/DDBJ databases">
        <title>Amycolatopsis thailandensis Genome sequencing and assembly.</title>
        <authorList>
            <person name="Kaur N."/>
            <person name="Mayilraj S."/>
        </authorList>
    </citation>
    <scope>NUCLEOTIDE SEQUENCE [LARGE SCALE GENOMIC DNA]</scope>
    <source>
        <strain evidence="1 2">JCM 16380</strain>
    </source>
</reference>
<proteinExistence type="predicted"/>
<evidence type="ECO:0000313" key="2">
    <source>
        <dbReference type="Proteomes" id="UP000215223"/>
    </source>
</evidence>
<evidence type="ECO:0000313" key="1">
    <source>
        <dbReference type="EMBL" id="OXM47547.1"/>
    </source>
</evidence>
<dbReference type="AlphaFoldDB" id="A0A229RLM9"/>
<sequence>DHPTPAALAAHLGTLLFPEVAVPDEARLRRALAGASLDRFRELGVLEALVKLAEEVPSSVVEPAVESIDDLDVVDLISRAMSSSEG</sequence>
<comment type="caution">
    <text evidence="1">The sequence shown here is derived from an EMBL/GenBank/DDBJ whole genome shotgun (WGS) entry which is preliminary data.</text>
</comment>
<name>A0A229RLM9_9PSEU</name>
<gene>
    <name evidence="1" type="ORF">CFP71_35185</name>
</gene>
<dbReference type="EMBL" id="NMQT01000135">
    <property type="protein sequence ID" value="OXM47547.1"/>
    <property type="molecule type" value="Genomic_DNA"/>
</dbReference>